<accession>A0A834JRF4</accession>
<name>A0A834JRF4_VESGE</name>
<dbReference type="InterPro" id="IPR001611">
    <property type="entry name" value="Leu-rich_rpt"/>
</dbReference>
<dbReference type="Gene3D" id="3.10.450.50">
    <property type="match status" value="1"/>
</dbReference>
<dbReference type="Gene3D" id="3.80.10.10">
    <property type="entry name" value="Ribonuclease Inhibitor"/>
    <property type="match status" value="1"/>
</dbReference>
<dbReference type="AlphaFoldDB" id="A0A834JRF4"/>
<evidence type="ECO:0000256" key="7">
    <source>
        <dbReference type="ARBA" id="ARBA00023242"/>
    </source>
</evidence>
<proteinExistence type="inferred from homology"/>
<evidence type="ECO:0000256" key="6">
    <source>
        <dbReference type="ARBA" id="ARBA00022816"/>
    </source>
</evidence>
<keyword evidence="3" id="KW-0813">Transport</keyword>
<dbReference type="InterPro" id="IPR057125">
    <property type="entry name" value="NXF1/2/3/5-like_LRR"/>
</dbReference>
<feature type="domain" description="NTF2" evidence="8">
    <location>
        <begin position="295"/>
        <end position="442"/>
    </location>
</feature>
<evidence type="ECO:0000259" key="8">
    <source>
        <dbReference type="PROSITE" id="PS50177"/>
    </source>
</evidence>
<dbReference type="InterPro" id="IPR002075">
    <property type="entry name" value="NTF2_dom"/>
</dbReference>
<dbReference type="Proteomes" id="UP000617340">
    <property type="component" value="Unassembled WGS sequence"/>
</dbReference>
<sequence>MQRNLGCSRTRTLDSSVAIKLTMGQNSTFQERLLMENPNLWHEFKVIRGAEYKKEEVLKAILNSIEPVHLLPVKYQVRGEDSYFIANNCGPAIEKLCRSSLIIKNPHGNPLILTIVLGFASVHDLNVNIQPLLLTTLTRRYDSNTKSLDLEAFHKDLDLSKTIYCPLSQMTNLEHVLNVAKNTVATFEHLNLKHNELYTLDAMKSLDLISLKYIDLRYNSIMNMKDLGALKNLTIVKLWLDGNPLCENYSSAKQYINSVKTYCPHIIQLDGVSISIPDMPLMYNNYFKDSTKQELVYQFVTHFFNLYDQGDRMVLRGLYDKHAFYSFSFSIPFSIAHRRKLVQFTTSRNILKITDPNKRDKFLYYGEDNILNALKLLPKTYHDKNSFQYDLMYDDNECIAISISGLFKNKSSDAQILSFNRTFILSFNPDNEYNIINDQYNIGDALDNKSLINIDSTVASEDFTPVCFSSTEKFEMITKFGQITKLTKDWCKTYLKEANWDMRKSIQNFMKDLKSNAVPQEAFKI</sequence>
<evidence type="ECO:0000256" key="5">
    <source>
        <dbReference type="ARBA" id="ARBA00022737"/>
    </source>
</evidence>
<dbReference type="PROSITE" id="PS50177">
    <property type="entry name" value="NTF2_DOMAIN"/>
    <property type="match status" value="1"/>
</dbReference>
<dbReference type="Gene3D" id="3.30.70.330">
    <property type="match status" value="1"/>
</dbReference>
<dbReference type="InterPro" id="IPR032675">
    <property type="entry name" value="LRR_dom_sf"/>
</dbReference>
<dbReference type="InterPro" id="IPR035979">
    <property type="entry name" value="RBD_domain_sf"/>
</dbReference>
<evidence type="ECO:0000313" key="11">
    <source>
        <dbReference type="Proteomes" id="UP000617340"/>
    </source>
</evidence>
<dbReference type="Pfam" id="PF03943">
    <property type="entry name" value="TAP_C"/>
    <property type="match status" value="1"/>
</dbReference>
<organism evidence="10 11">
    <name type="scientific">Vespula germanica</name>
    <name type="common">German yellow jacket</name>
    <name type="synonym">Paravespula germanica</name>
    <dbReference type="NCBI Taxonomy" id="30212"/>
    <lineage>
        <taxon>Eukaryota</taxon>
        <taxon>Metazoa</taxon>
        <taxon>Ecdysozoa</taxon>
        <taxon>Arthropoda</taxon>
        <taxon>Hexapoda</taxon>
        <taxon>Insecta</taxon>
        <taxon>Pterygota</taxon>
        <taxon>Neoptera</taxon>
        <taxon>Endopterygota</taxon>
        <taxon>Hymenoptera</taxon>
        <taxon>Apocrita</taxon>
        <taxon>Aculeata</taxon>
        <taxon>Vespoidea</taxon>
        <taxon>Vespidae</taxon>
        <taxon>Vespinae</taxon>
        <taxon>Vespula</taxon>
    </lineage>
</organism>
<dbReference type="GO" id="GO:0016973">
    <property type="term" value="P:poly(A)+ mRNA export from nucleus"/>
    <property type="evidence" value="ECO:0007669"/>
    <property type="project" value="TreeGrafter"/>
</dbReference>
<dbReference type="InterPro" id="IPR018222">
    <property type="entry name" value="Nuclear_transport_factor_2_euk"/>
</dbReference>
<dbReference type="SUPFAM" id="SSF46934">
    <property type="entry name" value="UBA-like"/>
    <property type="match status" value="1"/>
</dbReference>
<dbReference type="SUPFAM" id="SSF54427">
    <property type="entry name" value="NTF2-like"/>
    <property type="match status" value="1"/>
</dbReference>
<keyword evidence="11" id="KW-1185">Reference proteome</keyword>
<dbReference type="SMART" id="SM00804">
    <property type="entry name" value="TAP_C"/>
    <property type="match status" value="1"/>
</dbReference>
<comment type="subcellular location">
    <subcellularLocation>
        <location evidence="1">Nucleus</location>
    </subcellularLocation>
</comment>
<dbReference type="InterPro" id="IPR005637">
    <property type="entry name" value="TAP_C_dom"/>
</dbReference>
<keyword evidence="5" id="KW-0677">Repeat</keyword>
<dbReference type="GO" id="GO:0005634">
    <property type="term" value="C:nucleus"/>
    <property type="evidence" value="ECO:0007669"/>
    <property type="project" value="UniProtKB-SubCell"/>
</dbReference>
<evidence type="ECO:0000313" key="10">
    <source>
        <dbReference type="EMBL" id="KAF7390166.1"/>
    </source>
</evidence>
<dbReference type="InterPro" id="IPR009060">
    <property type="entry name" value="UBA-like_sf"/>
</dbReference>
<dbReference type="Gene3D" id="1.10.8.10">
    <property type="entry name" value="DNA helicase RuvA subunit, C-terminal domain"/>
    <property type="match status" value="1"/>
</dbReference>
<dbReference type="Pfam" id="PF24048">
    <property type="entry name" value="LRR_NXF1-5"/>
    <property type="match status" value="1"/>
</dbReference>
<evidence type="ECO:0008006" key="12">
    <source>
        <dbReference type="Google" id="ProtNLM"/>
    </source>
</evidence>
<reference evidence="10" key="1">
    <citation type="journal article" date="2020" name="G3 (Bethesda)">
        <title>High-Quality Assemblies for Three Invasive Social Wasps from the &lt;i&gt;Vespula&lt;/i&gt; Genus.</title>
        <authorList>
            <person name="Harrop T.W.R."/>
            <person name="Guhlin J."/>
            <person name="McLaughlin G.M."/>
            <person name="Permina E."/>
            <person name="Stockwell P."/>
            <person name="Gilligan J."/>
            <person name="Le Lec M.F."/>
            <person name="Gruber M.A.M."/>
            <person name="Quinn O."/>
            <person name="Lovegrove M."/>
            <person name="Duncan E.J."/>
            <person name="Remnant E.J."/>
            <person name="Van Eeckhoven J."/>
            <person name="Graham B."/>
            <person name="Knapp R.A."/>
            <person name="Langford K.W."/>
            <person name="Kronenberg Z."/>
            <person name="Press M.O."/>
            <person name="Eacker S.M."/>
            <person name="Wilson-Rankin E.E."/>
            <person name="Purcell J."/>
            <person name="Lester P.J."/>
            <person name="Dearden P.K."/>
        </authorList>
    </citation>
    <scope>NUCLEOTIDE SEQUENCE</scope>
    <source>
        <strain evidence="10">Linc-1</strain>
    </source>
</reference>
<dbReference type="EMBL" id="JACSDZ010000012">
    <property type="protein sequence ID" value="KAF7390166.1"/>
    <property type="molecule type" value="Genomic_DNA"/>
</dbReference>
<evidence type="ECO:0000256" key="3">
    <source>
        <dbReference type="ARBA" id="ARBA00022448"/>
    </source>
</evidence>
<gene>
    <name evidence="10" type="ORF">HZH68_012023</name>
</gene>
<dbReference type="PANTHER" id="PTHR10662">
    <property type="entry name" value="NUCLEAR RNA EXPORT FACTOR"/>
    <property type="match status" value="1"/>
</dbReference>
<comment type="caution">
    <text evidence="10">The sequence shown here is derived from an EMBL/GenBank/DDBJ whole genome shotgun (WGS) entry which is preliminary data.</text>
</comment>
<comment type="similarity">
    <text evidence="2">Belongs to the NXF family.</text>
</comment>
<dbReference type="InterPro" id="IPR012677">
    <property type="entry name" value="Nucleotide-bd_a/b_plait_sf"/>
</dbReference>
<feature type="domain" description="TAP-C" evidence="9">
    <location>
        <begin position="471"/>
        <end position="525"/>
    </location>
</feature>
<protein>
    <recommendedName>
        <fullName evidence="12">Nuclear RNA export factor 1</fullName>
    </recommendedName>
</protein>
<dbReference type="PANTHER" id="PTHR10662:SF22">
    <property type="entry name" value="NUCLEAR RNA EXPORT FACTOR 1"/>
    <property type="match status" value="1"/>
</dbReference>
<dbReference type="SUPFAM" id="SSF54928">
    <property type="entry name" value="RNA-binding domain, RBD"/>
    <property type="match status" value="1"/>
</dbReference>
<evidence type="ECO:0000259" key="9">
    <source>
        <dbReference type="PROSITE" id="PS51281"/>
    </source>
</evidence>
<evidence type="ECO:0000256" key="2">
    <source>
        <dbReference type="ARBA" id="ARBA00009285"/>
    </source>
</evidence>
<dbReference type="GO" id="GO:0003723">
    <property type="term" value="F:RNA binding"/>
    <property type="evidence" value="ECO:0007669"/>
    <property type="project" value="TreeGrafter"/>
</dbReference>
<dbReference type="InterPro" id="IPR030217">
    <property type="entry name" value="NXF_fam"/>
</dbReference>
<dbReference type="Pfam" id="PF22602">
    <property type="entry name" value="NXF_NTF2"/>
    <property type="match status" value="1"/>
</dbReference>
<keyword evidence="6" id="KW-0509">mRNA transport</keyword>
<dbReference type="PROSITE" id="PS51450">
    <property type="entry name" value="LRR"/>
    <property type="match status" value="1"/>
</dbReference>
<evidence type="ECO:0000256" key="4">
    <source>
        <dbReference type="ARBA" id="ARBA00022614"/>
    </source>
</evidence>
<dbReference type="PROSITE" id="PS51281">
    <property type="entry name" value="TAP_C"/>
    <property type="match status" value="1"/>
</dbReference>
<keyword evidence="7" id="KW-0539">Nucleus</keyword>
<dbReference type="SUPFAM" id="SSF52058">
    <property type="entry name" value="L domain-like"/>
    <property type="match status" value="1"/>
</dbReference>
<dbReference type="InterPro" id="IPR032710">
    <property type="entry name" value="NTF2-like_dom_sf"/>
</dbReference>
<keyword evidence="4" id="KW-0433">Leucine-rich repeat</keyword>
<evidence type="ECO:0000256" key="1">
    <source>
        <dbReference type="ARBA" id="ARBA00004123"/>
    </source>
</evidence>